<proteinExistence type="predicted"/>
<sequence>MHAAKVEAPFTWKRQCMQEFWEKLATCGEYRVMAETFGVIKTTVHHCVYVVFRATIQTFEPISQITQRGCSTGDGYRNSTTQLVPPVYGALDGTHIPILSPSDGYWDHSFTSACG</sequence>
<evidence type="ECO:0008006" key="3">
    <source>
        <dbReference type="Google" id="ProtNLM"/>
    </source>
</evidence>
<dbReference type="AlphaFoldDB" id="A0AA47MN74"/>
<reference evidence="1" key="1">
    <citation type="journal article" date="2023" name="Front. Mar. Sci.">
        <title>A new Merluccius polli reference genome to investigate the effects of global change in West African waters.</title>
        <authorList>
            <person name="Mateo J.L."/>
            <person name="Blanco-Fernandez C."/>
            <person name="Garcia-Vazquez E."/>
            <person name="Machado-Schiaffino G."/>
        </authorList>
    </citation>
    <scope>NUCLEOTIDE SEQUENCE</scope>
    <source>
        <strain evidence="1">C29</strain>
        <tissue evidence="1">Fin</tissue>
    </source>
</reference>
<protein>
    <recommendedName>
        <fullName evidence="3">DDE Tnp4 domain-containing protein</fullName>
    </recommendedName>
</protein>
<comment type="caution">
    <text evidence="1">The sequence shown here is derived from an EMBL/GenBank/DDBJ whole genome shotgun (WGS) entry which is preliminary data.</text>
</comment>
<gene>
    <name evidence="1" type="ORF">N1851_018769</name>
</gene>
<dbReference type="Proteomes" id="UP001174136">
    <property type="component" value="Unassembled WGS sequence"/>
</dbReference>
<accession>A0AA47MN74</accession>
<name>A0AA47MN74_MERPO</name>
<keyword evidence="2" id="KW-1185">Reference proteome</keyword>
<dbReference type="EMBL" id="JAOPHQ010003434">
    <property type="protein sequence ID" value="KAK0143124.1"/>
    <property type="molecule type" value="Genomic_DNA"/>
</dbReference>
<evidence type="ECO:0000313" key="2">
    <source>
        <dbReference type="Proteomes" id="UP001174136"/>
    </source>
</evidence>
<organism evidence="1 2">
    <name type="scientific">Merluccius polli</name>
    <name type="common">Benguela hake</name>
    <name type="synonym">Merluccius cadenati</name>
    <dbReference type="NCBI Taxonomy" id="89951"/>
    <lineage>
        <taxon>Eukaryota</taxon>
        <taxon>Metazoa</taxon>
        <taxon>Chordata</taxon>
        <taxon>Craniata</taxon>
        <taxon>Vertebrata</taxon>
        <taxon>Euteleostomi</taxon>
        <taxon>Actinopterygii</taxon>
        <taxon>Neopterygii</taxon>
        <taxon>Teleostei</taxon>
        <taxon>Neoteleostei</taxon>
        <taxon>Acanthomorphata</taxon>
        <taxon>Zeiogadaria</taxon>
        <taxon>Gadariae</taxon>
        <taxon>Gadiformes</taxon>
        <taxon>Gadoidei</taxon>
        <taxon>Merlucciidae</taxon>
        <taxon>Merluccius</taxon>
    </lineage>
</organism>
<evidence type="ECO:0000313" key="1">
    <source>
        <dbReference type="EMBL" id="KAK0143124.1"/>
    </source>
</evidence>